<dbReference type="SMART" id="SM00382">
    <property type="entry name" value="AAA"/>
    <property type="match status" value="1"/>
</dbReference>
<dbReference type="GO" id="GO:0005524">
    <property type="term" value="F:ATP binding"/>
    <property type="evidence" value="ECO:0007669"/>
    <property type="project" value="UniProtKB-KW"/>
</dbReference>
<feature type="domain" description="ABC transporter" evidence="4">
    <location>
        <begin position="3"/>
        <end position="243"/>
    </location>
</feature>
<dbReference type="GO" id="GO:0016887">
    <property type="term" value="F:ATP hydrolysis activity"/>
    <property type="evidence" value="ECO:0007669"/>
    <property type="project" value="InterPro"/>
</dbReference>
<dbReference type="Proteomes" id="UP000228750">
    <property type="component" value="Unassembled WGS sequence"/>
</dbReference>
<protein>
    <submittedName>
        <fullName evidence="5">Fe-S cluster assembly ATPase SufC</fullName>
    </submittedName>
</protein>
<evidence type="ECO:0000313" key="6">
    <source>
        <dbReference type="Proteomes" id="UP000228750"/>
    </source>
</evidence>
<gene>
    <name evidence="5" type="primary">sufC</name>
    <name evidence="5" type="ORF">COX82_03500</name>
</gene>
<organism evidence="5 6">
    <name type="scientific">Candidatus Magasanikbacteria bacterium CG_4_10_14_0_2_um_filter_41_10</name>
    <dbReference type="NCBI Taxonomy" id="1974638"/>
    <lineage>
        <taxon>Bacteria</taxon>
        <taxon>Candidatus Magasanikiibacteriota</taxon>
    </lineage>
</organism>
<dbReference type="AlphaFoldDB" id="A0A2M7V3F1"/>
<comment type="similarity">
    <text evidence="1">Belongs to the ABC transporter superfamily. Ycf16 family.</text>
</comment>
<dbReference type="InterPro" id="IPR003439">
    <property type="entry name" value="ABC_transporter-like_ATP-bd"/>
</dbReference>
<dbReference type="InterPro" id="IPR010230">
    <property type="entry name" value="FeS-cluster_ATPase_SufC"/>
</dbReference>
<evidence type="ECO:0000313" key="5">
    <source>
        <dbReference type="EMBL" id="PIZ93007.1"/>
    </source>
</evidence>
<dbReference type="SUPFAM" id="SSF52540">
    <property type="entry name" value="P-loop containing nucleoside triphosphate hydrolases"/>
    <property type="match status" value="1"/>
</dbReference>
<evidence type="ECO:0000256" key="3">
    <source>
        <dbReference type="ARBA" id="ARBA00022840"/>
    </source>
</evidence>
<dbReference type="Pfam" id="PF00005">
    <property type="entry name" value="ABC_tran"/>
    <property type="match status" value="1"/>
</dbReference>
<keyword evidence="2" id="KW-0547">Nucleotide-binding</keyword>
<dbReference type="EMBL" id="PFPJ01000061">
    <property type="protein sequence ID" value="PIZ93007.1"/>
    <property type="molecule type" value="Genomic_DNA"/>
</dbReference>
<dbReference type="PROSITE" id="PS50893">
    <property type="entry name" value="ABC_TRANSPORTER_2"/>
    <property type="match status" value="1"/>
</dbReference>
<dbReference type="NCBIfam" id="TIGR01978">
    <property type="entry name" value="sufC"/>
    <property type="match status" value="1"/>
</dbReference>
<sequence length="244" mass="26844">MSLSIQNLHAKADDKDILKGVNLSVEKGSVVVIMGPNGSGKSTLANTLAGHPTYEVTEGEIFLDEENITEATPDERAKKGMFLSMQYPPGIDGVTVANFLRLAINAQRGKTQNPLEVHAMLLEKMKDLNIDESFLTRYVNVGMSGGEKKRLEILQMSVLEPTYAILDETDSGLDVDALRIVSDGINRFRNPETGVLLITHYNRILEYVKPDEIHIMMDGKIVKSGGAELAVEIEKVGYDALKKL</sequence>
<evidence type="ECO:0000256" key="2">
    <source>
        <dbReference type="ARBA" id="ARBA00022741"/>
    </source>
</evidence>
<comment type="caution">
    <text evidence="5">The sequence shown here is derived from an EMBL/GenBank/DDBJ whole genome shotgun (WGS) entry which is preliminary data.</text>
</comment>
<dbReference type="Gene3D" id="3.40.50.300">
    <property type="entry name" value="P-loop containing nucleotide triphosphate hydrolases"/>
    <property type="match status" value="1"/>
</dbReference>
<dbReference type="PANTHER" id="PTHR43204">
    <property type="entry name" value="ABC TRANSPORTER I FAMILY MEMBER 6, CHLOROPLASTIC"/>
    <property type="match status" value="1"/>
</dbReference>
<dbReference type="InterPro" id="IPR027417">
    <property type="entry name" value="P-loop_NTPase"/>
</dbReference>
<keyword evidence="3" id="KW-0067">ATP-binding</keyword>
<dbReference type="PROSITE" id="PS00211">
    <property type="entry name" value="ABC_TRANSPORTER_1"/>
    <property type="match status" value="1"/>
</dbReference>
<dbReference type="PANTHER" id="PTHR43204:SF1">
    <property type="entry name" value="ABC TRANSPORTER I FAMILY MEMBER 6, CHLOROPLASTIC"/>
    <property type="match status" value="1"/>
</dbReference>
<evidence type="ECO:0000256" key="1">
    <source>
        <dbReference type="ARBA" id="ARBA00006216"/>
    </source>
</evidence>
<dbReference type="InterPro" id="IPR003593">
    <property type="entry name" value="AAA+_ATPase"/>
</dbReference>
<proteinExistence type="inferred from homology"/>
<name>A0A2M7V3F1_9BACT</name>
<reference evidence="6" key="1">
    <citation type="submission" date="2017-09" db="EMBL/GenBank/DDBJ databases">
        <title>Depth-based differentiation of microbial function through sediment-hosted aquifers and enrichment of novel symbionts in the deep terrestrial subsurface.</title>
        <authorList>
            <person name="Probst A.J."/>
            <person name="Ladd B."/>
            <person name="Jarett J.K."/>
            <person name="Geller-Mcgrath D.E."/>
            <person name="Sieber C.M.K."/>
            <person name="Emerson J.B."/>
            <person name="Anantharaman K."/>
            <person name="Thomas B.C."/>
            <person name="Malmstrom R."/>
            <person name="Stieglmeier M."/>
            <person name="Klingl A."/>
            <person name="Woyke T."/>
            <person name="Ryan C.M."/>
            <person name="Banfield J.F."/>
        </authorList>
    </citation>
    <scope>NUCLEOTIDE SEQUENCE [LARGE SCALE GENOMIC DNA]</scope>
</reference>
<evidence type="ECO:0000259" key="4">
    <source>
        <dbReference type="PROSITE" id="PS50893"/>
    </source>
</evidence>
<dbReference type="CDD" id="cd03217">
    <property type="entry name" value="ABC_FeS_Assembly"/>
    <property type="match status" value="1"/>
</dbReference>
<dbReference type="InterPro" id="IPR017871">
    <property type="entry name" value="ABC_transporter-like_CS"/>
</dbReference>
<accession>A0A2M7V3F1</accession>